<dbReference type="InterPro" id="IPR016098">
    <property type="entry name" value="CAP/MinC_C"/>
</dbReference>
<dbReference type="PANTHER" id="PTHR15139">
    <property type="entry name" value="TUBULIN FOLDING COFACTOR C"/>
    <property type="match status" value="1"/>
</dbReference>
<evidence type="ECO:0000313" key="10">
    <source>
        <dbReference type="Proteomes" id="UP000243515"/>
    </source>
</evidence>
<dbReference type="Pfam" id="PF07986">
    <property type="entry name" value="TBCC"/>
    <property type="match status" value="1"/>
</dbReference>
<organism evidence="9 10">
    <name type="scientific">Elaphomyces granulatus</name>
    <dbReference type="NCBI Taxonomy" id="519963"/>
    <lineage>
        <taxon>Eukaryota</taxon>
        <taxon>Fungi</taxon>
        <taxon>Dikarya</taxon>
        <taxon>Ascomycota</taxon>
        <taxon>Pezizomycotina</taxon>
        <taxon>Eurotiomycetes</taxon>
        <taxon>Eurotiomycetidae</taxon>
        <taxon>Eurotiales</taxon>
        <taxon>Elaphomycetaceae</taxon>
        <taxon>Elaphomyces</taxon>
    </lineage>
</organism>
<keyword evidence="3" id="KW-0963">Cytoplasm</keyword>
<dbReference type="InterPro" id="IPR012945">
    <property type="entry name" value="Tubulin-bd_cofactor_C_dom"/>
</dbReference>
<dbReference type="GO" id="GO:0005737">
    <property type="term" value="C:cytoplasm"/>
    <property type="evidence" value="ECO:0007669"/>
    <property type="project" value="UniProtKB-SubCell"/>
</dbReference>
<comment type="similarity">
    <text evidence="2">Belongs to the TBCC family.</text>
</comment>
<feature type="compositionally biased region" description="Polar residues" evidence="7">
    <location>
        <begin position="141"/>
        <end position="151"/>
    </location>
</feature>
<dbReference type="GO" id="GO:0007023">
    <property type="term" value="P:post-chaperonin tubulin folding pathway"/>
    <property type="evidence" value="ECO:0007669"/>
    <property type="project" value="InterPro"/>
</dbReference>
<evidence type="ECO:0000256" key="6">
    <source>
        <dbReference type="ARBA" id="ARBA00026055"/>
    </source>
</evidence>
<dbReference type="SMART" id="SM00673">
    <property type="entry name" value="CARP"/>
    <property type="match status" value="1"/>
</dbReference>
<evidence type="ECO:0000256" key="7">
    <source>
        <dbReference type="SAM" id="MobiDB-lite"/>
    </source>
</evidence>
<dbReference type="Gene3D" id="1.20.58.1250">
    <property type="entry name" value="Tubulin Binding Cofactor C, N-terminal domain"/>
    <property type="match status" value="1"/>
</dbReference>
<proteinExistence type="inferred from homology"/>
<comment type="subcellular location">
    <subcellularLocation>
        <location evidence="1">Cytoplasm</location>
    </subcellularLocation>
</comment>
<keyword evidence="5" id="KW-0143">Chaperone</keyword>
<evidence type="ECO:0000256" key="5">
    <source>
        <dbReference type="ARBA" id="ARBA00023186"/>
    </source>
</evidence>
<dbReference type="GO" id="GO:0015631">
    <property type="term" value="F:tubulin binding"/>
    <property type="evidence" value="ECO:0007669"/>
    <property type="project" value="InterPro"/>
</dbReference>
<dbReference type="PROSITE" id="PS51329">
    <property type="entry name" value="C_CAP_COFACTOR_C"/>
    <property type="match status" value="1"/>
</dbReference>
<comment type="subunit">
    <text evidence="6">Supercomplex made of cofactors A to E. Cofactors A and D function by capturing and stabilizing tubulin in a quasi-native conformation. Cofactor E binds to the cofactor D-tubulin complex; interaction with cofactor C then causes the release of tubulin polypeptides that are committed to the native state.</text>
</comment>
<dbReference type="PANTHER" id="PTHR15139:SF0">
    <property type="entry name" value="TUBULIN-SPECIFIC CHAPERONE C"/>
    <property type="match status" value="1"/>
</dbReference>
<keyword evidence="10" id="KW-1185">Reference proteome</keyword>
<evidence type="ECO:0000256" key="2">
    <source>
        <dbReference type="ARBA" id="ARBA00008848"/>
    </source>
</evidence>
<dbReference type="AlphaFoldDB" id="A0A232LPF7"/>
<dbReference type="OrthoDB" id="194775at2759"/>
<sequence length="389" mass="42943">MSQPVWPPPTDSHQVSKSDISLKEQFFRYFQNEITVVQEQMNRLADTSLVGGERSDATDHCLAGIARLSNEVKDASSYIPTYDQRIYAEAIKALQDKLAETRAAVAPRTKFSFKTRKKSCDAAAQGRQHIPGSRFPDASSRESSLNPTPNYASVNEAEQVQLRPETALNSAPAPFDSGKEAAGSTEETSMRQPTFSKAFSVAVSSHHGLYIMLPMSTSHSTVPASITSLRHCVVDTPGHTANGNLTYASLTIKGVKESLLICGQVEGPAHVTGVEHSVVVVACRQFRMHNCTDVDVYLSCCSHPIIEDCKGVRFGRLPKVYALEQNWTEFPDCWDKVEDFKWIKPEPSPNWCLLDENNTVPEAVWAEMIPGGPSWSVEDILRATKVLKD</sequence>
<name>A0A232LPF7_9EURO</name>
<dbReference type="InterPro" id="IPR031925">
    <property type="entry name" value="TBCC_N"/>
</dbReference>
<accession>A0A232LPF7</accession>
<dbReference type="Gene3D" id="2.160.20.70">
    <property type="match status" value="1"/>
</dbReference>
<feature type="region of interest" description="Disordered" evidence="7">
    <location>
        <begin position="116"/>
        <end position="151"/>
    </location>
</feature>
<dbReference type="InterPro" id="IPR027684">
    <property type="entry name" value="TBCC"/>
</dbReference>
<feature type="region of interest" description="Disordered" evidence="7">
    <location>
        <begin position="169"/>
        <end position="193"/>
    </location>
</feature>
<evidence type="ECO:0000259" key="8">
    <source>
        <dbReference type="PROSITE" id="PS51329"/>
    </source>
</evidence>
<dbReference type="GO" id="GO:0007021">
    <property type="term" value="P:tubulin complex assembly"/>
    <property type="evidence" value="ECO:0007669"/>
    <property type="project" value="TreeGrafter"/>
</dbReference>
<reference evidence="9 10" key="1">
    <citation type="journal article" date="2015" name="Environ. Microbiol.">
        <title>Metagenome sequence of Elaphomyces granulatus from sporocarp tissue reveals Ascomycota ectomycorrhizal fingerprints of genome expansion and a Proteobacteria-rich microbiome.</title>
        <authorList>
            <person name="Quandt C.A."/>
            <person name="Kohler A."/>
            <person name="Hesse C.N."/>
            <person name="Sharpton T.J."/>
            <person name="Martin F."/>
            <person name="Spatafora J.W."/>
        </authorList>
    </citation>
    <scope>NUCLEOTIDE SEQUENCE [LARGE SCALE GENOMIC DNA]</scope>
    <source>
        <strain evidence="9 10">OSC145934</strain>
    </source>
</reference>
<dbReference type="Pfam" id="PF16752">
    <property type="entry name" value="TBCC_N"/>
    <property type="match status" value="1"/>
</dbReference>
<comment type="caution">
    <text evidence="9">The sequence shown here is derived from an EMBL/GenBank/DDBJ whole genome shotgun (WGS) entry which is preliminary data.</text>
</comment>
<gene>
    <name evidence="9" type="ORF">Egran_06188</name>
</gene>
<evidence type="ECO:0000256" key="1">
    <source>
        <dbReference type="ARBA" id="ARBA00004496"/>
    </source>
</evidence>
<evidence type="ECO:0000256" key="4">
    <source>
        <dbReference type="ARBA" id="ARBA00022990"/>
    </source>
</evidence>
<dbReference type="Proteomes" id="UP000243515">
    <property type="component" value="Unassembled WGS sequence"/>
</dbReference>
<dbReference type="InterPro" id="IPR038397">
    <property type="entry name" value="TBCC_N_sf"/>
</dbReference>
<evidence type="ECO:0000313" key="9">
    <source>
        <dbReference type="EMBL" id="OXV06043.1"/>
    </source>
</evidence>
<dbReference type="FunFam" id="1.20.58.1250:FF:000002">
    <property type="entry name" value="Tubulin-specific chaperone c, putative"/>
    <property type="match status" value="1"/>
</dbReference>
<keyword evidence="4" id="KW-0007">Acetylation</keyword>
<dbReference type="InterPro" id="IPR017901">
    <property type="entry name" value="C-CAP_CF_C-like"/>
</dbReference>
<dbReference type="InterPro" id="IPR006599">
    <property type="entry name" value="CARP_motif"/>
</dbReference>
<dbReference type="EMBL" id="NPHW01006184">
    <property type="protein sequence ID" value="OXV06043.1"/>
    <property type="molecule type" value="Genomic_DNA"/>
</dbReference>
<protein>
    <recommendedName>
        <fullName evidence="8">C-CAP/cofactor C-like domain-containing protein</fullName>
    </recommendedName>
</protein>
<feature type="domain" description="C-CAP/cofactor C-like" evidence="8">
    <location>
        <begin position="172"/>
        <end position="342"/>
    </location>
</feature>
<evidence type="ECO:0000256" key="3">
    <source>
        <dbReference type="ARBA" id="ARBA00022490"/>
    </source>
</evidence>